<sequence>MWIPLSLVVTSIVFVSSAYIPVEYGSHEIANNKFRLSENVMVYTNSADLIKPALNNESRDVLEQFFNCFHQIYVSFEVPGYKGLSASDIDMICLNNLISASDIDSEAFYESFKRLNLFIKYDTVDQFLIMPGAIRNGMMSWFSLDSSNYNQFFSMDLLSIKIFGLYIHYSSNFDRVLSNLEFAFNNNVFKDLKVLNIHNRESEQISLATELYDIFNNVALVSIGIENFRLDICKLEDLLSYQSNLKGLKLKKVDLGTKGIARIGRFLKDIVELDLSDNRIDFEVFDELIIHMRSVKSLNLSGNILDEYCLETLYPLLVTCGIEKLNISNNIFKFTSREWSLIGKIISIKSLKSLSIDGNVIRRAKDMMNMIVRLKFSNVEYLSMSNVLEWAAFDDSFELDALLKMLVREGKMKYLNLSNNLVGASGGVAIGEGMNENKNGLKVLELAGCGLTFDDDDDEVDNKYKGIDSILSNMNGMYYLNLDDNMLDDKGIEMVIEGMGELKRVSMKRNKLKDINLRLKIKEDARITIDDEREELEEHNDKIYNIANEYSSSLKSRL</sequence>
<evidence type="ECO:0008006" key="5">
    <source>
        <dbReference type="Google" id="ProtNLM"/>
    </source>
</evidence>
<protein>
    <recommendedName>
        <fullName evidence="5">RNI-like protein</fullName>
    </recommendedName>
</protein>
<feature type="coiled-coil region" evidence="1">
    <location>
        <begin position="522"/>
        <end position="549"/>
    </location>
</feature>
<keyword evidence="4" id="KW-1185">Reference proteome</keyword>
<dbReference type="InterPro" id="IPR027038">
    <property type="entry name" value="RanGap"/>
</dbReference>
<dbReference type="GO" id="GO:0006913">
    <property type="term" value="P:nucleocytoplasmic transport"/>
    <property type="evidence" value="ECO:0007669"/>
    <property type="project" value="TreeGrafter"/>
</dbReference>
<evidence type="ECO:0000313" key="3">
    <source>
        <dbReference type="EMBL" id="EPZ31860.1"/>
    </source>
</evidence>
<dbReference type="GO" id="GO:0005634">
    <property type="term" value="C:nucleus"/>
    <property type="evidence" value="ECO:0007669"/>
    <property type="project" value="TreeGrafter"/>
</dbReference>
<dbReference type="STRING" id="988480.A0A075AT05"/>
<keyword evidence="1" id="KW-0175">Coiled coil</keyword>
<feature type="signal peptide" evidence="2">
    <location>
        <begin position="1"/>
        <end position="18"/>
    </location>
</feature>
<evidence type="ECO:0000256" key="1">
    <source>
        <dbReference type="SAM" id="Coils"/>
    </source>
</evidence>
<dbReference type="SUPFAM" id="SSF52047">
    <property type="entry name" value="RNI-like"/>
    <property type="match status" value="1"/>
</dbReference>
<dbReference type="Gene3D" id="3.80.10.10">
    <property type="entry name" value="Ribonuclease Inhibitor"/>
    <property type="match status" value="1"/>
</dbReference>
<dbReference type="GO" id="GO:0031267">
    <property type="term" value="F:small GTPase binding"/>
    <property type="evidence" value="ECO:0007669"/>
    <property type="project" value="TreeGrafter"/>
</dbReference>
<name>A0A075AT05_ROZAC</name>
<dbReference type="EMBL" id="KE561208">
    <property type="protein sequence ID" value="EPZ31860.1"/>
    <property type="molecule type" value="Genomic_DNA"/>
</dbReference>
<dbReference type="PANTHER" id="PTHR24113">
    <property type="entry name" value="RAN GTPASE-ACTIVATING PROTEIN 1"/>
    <property type="match status" value="1"/>
</dbReference>
<dbReference type="PANTHER" id="PTHR24113:SF15">
    <property type="entry name" value="NACHT DOMAIN-CONTAINING PROTEIN"/>
    <property type="match status" value="1"/>
</dbReference>
<dbReference type="GO" id="GO:0005829">
    <property type="term" value="C:cytosol"/>
    <property type="evidence" value="ECO:0007669"/>
    <property type="project" value="TreeGrafter"/>
</dbReference>
<dbReference type="HOGENOM" id="CLU_488471_0_0_1"/>
<feature type="chain" id="PRO_5001705799" description="RNI-like protein" evidence="2">
    <location>
        <begin position="19"/>
        <end position="558"/>
    </location>
</feature>
<gene>
    <name evidence="3" type="ORF">O9G_004251</name>
</gene>
<reference evidence="3 4" key="1">
    <citation type="journal article" date="2013" name="Curr. Biol.">
        <title>Shared signatures of parasitism and phylogenomics unite Cryptomycota and microsporidia.</title>
        <authorList>
            <person name="James T.Y."/>
            <person name="Pelin A."/>
            <person name="Bonen L."/>
            <person name="Ahrendt S."/>
            <person name="Sain D."/>
            <person name="Corradi N."/>
            <person name="Stajich J.E."/>
        </authorList>
    </citation>
    <scope>NUCLEOTIDE SEQUENCE [LARGE SCALE GENOMIC DNA]</scope>
    <source>
        <strain evidence="3 4">CSF55</strain>
    </source>
</reference>
<accession>A0A075AT05</accession>
<proteinExistence type="predicted"/>
<dbReference type="Proteomes" id="UP000030755">
    <property type="component" value="Unassembled WGS sequence"/>
</dbReference>
<dbReference type="InterPro" id="IPR032675">
    <property type="entry name" value="LRR_dom_sf"/>
</dbReference>
<organism evidence="3 4">
    <name type="scientific">Rozella allomycis (strain CSF55)</name>
    <dbReference type="NCBI Taxonomy" id="988480"/>
    <lineage>
        <taxon>Eukaryota</taxon>
        <taxon>Fungi</taxon>
        <taxon>Fungi incertae sedis</taxon>
        <taxon>Cryptomycota</taxon>
        <taxon>Cryptomycota incertae sedis</taxon>
        <taxon>Rozella</taxon>
    </lineage>
</organism>
<dbReference type="GO" id="GO:0048471">
    <property type="term" value="C:perinuclear region of cytoplasm"/>
    <property type="evidence" value="ECO:0007669"/>
    <property type="project" value="TreeGrafter"/>
</dbReference>
<evidence type="ECO:0000256" key="2">
    <source>
        <dbReference type="SAM" id="SignalP"/>
    </source>
</evidence>
<dbReference type="GO" id="GO:0005096">
    <property type="term" value="F:GTPase activator activity"/>
    <property type="evidence" value="ECO:0007669"/>
    <property type="project" value="InterPro"/>
</dbReference>
<dbReference type="AlphaFoldDB" id="A0A075AT05"/>
<keyword evidence="2" id="KW-0732">Signal</keyword>
<evidence type="ECO:0000313" key="4">
    <source>
        <dbReference type="Proteomes" id="UP000030755"/>
    </source>
</evidence>